<dbReference type="InterPro" id="IPR001163">
    <property type="entry name" value="Sm_dom_euk/arc"/>
</dbReference>
<dbReference type="RefSeq" id="WP_228615063.1">
    <property type="nucleotide sequence ID" value="NZ_QEFP02000003.1"/>
</dbReference>
<comment type="caution">
    <text evidence="4">The sequence shown here is derived from an EMBL/GenBank/DDBJ whole genome shotgun (WGS) entry which is preliminary data.</text>
</comment>
<dbReference type="EMBL" id="QEFP01000002">
    <property type="protein sequence ID" value="PVU68841.1"/>
    <property type="molecule type" value="Genomic_DNA"/>
</dbReference>
<dbReference type="InterPro" id="IPR010920">
    <property type="entry name" value="LSM_dom_sf"/>
</dbReference>
<evidence type="ECO:0000313" key="5">
    <source>
        <dbReference type="EMBL" id="PVU70455.1"/>
    </source>
</evidence>
<dbReference type="SUPFAM" id="SSF50182">
    <property type="entry name" value="Sm-like ribonucleoproteins"/>
    <property type="match status" value="1"/>
</dbReference>
<dbReference type="EMBL" id="QEFH01000029">
    <property type="protein sequence ID" value="PVU70260.1"/>
    <property type="molecule type" value="Genomic_DNA"/>
</dbReference>
<dbReference type="Proteomes" id="UP000245908">
    <property type="component" value="Unassembled WGS sequence"/>
</dbReference>
<reference evidence="4" key="2">
    <citation type="submission" date="2017-05" db="EMBL/GenBank/DDBJ databases">
        <authorList>
            <person name="Song R."/>
            <person name="Chenine A.L."/>
            <person name="Ruprecht R.M."/>
        </authorList>
    </citation>
    <scope>NUCLEOTIDE SEQUENCE</scope>
    <source>
        <strain evidence="3">SCGC AB-777_F03</strain>
        <strain evidence="4">SCGC AB-777_O03</strain>
    </source>
</reference>
<organism evidence="4 6">
    <name type="scientific">Nanobsidianus stetteri</name>
    <dbReference type="NCBI Taxonomy" id="1294122"/>
    <lineage>
        <taxon>Archaea</taxon>
        <taxon>Nanobdellota</taxon>
        <taxon>Candidatus Nanoarchaeia</taxon>
        <taxon>Nanoarchaeales</taxon>
        <taxon>Nanopusillaceae</taxon>
        <taxon>Candidatus Nanobsidianus</taxon>
    </lineage>
</organism>
<reference evidence="2" key="3">
    <citation type="submission" date="2017-05" db="EMBL/GenBank/DDBJ databases">
        <authorList>
            <person name="Munson-Mcgee J.H."/>
        </authorList>
    </citation>
    <scope>NUCLEOTIDE SEQUENCE</scope>
    <source>
        <strain evidence="2">SCGC AB-777_F03</strain>
    </source>
</reference>
<dbReference type="SMART" id="SM00651">
    <property type="entry name" value="Sm"/>
    <property type="match status" value="1"/>
</dbReference>
<evidence type="ECO:0000313" key="6">
    <source>
        <dbReference type="Proteomes" id="UP000245908"/>
    </source>
</evidence>
<name>A0A2T9WR07_NANST</name>
<sequence length="72" mass="8190">MDIVRPLDIITQSKGKEIIVEMKNGKQYRGKLVASDVHPNMVLEDVTELDTNKKLPWIFLRGDNISVIKPAE</sequence>
<dbReference type="EMBL" id="QEFP02000003">
    <property type="protein sequence ID" value="MCC5446845.1"/>
    <property type="molecule type" value="Genomic_DNA"/>
</dbReference>
<evidence type="ECO:0000313" key="3">
    <source>
        <dbReference type="EMBL" id="PVU68841.1"/>
    </source>
</evidence>
<evidence type="ECO:0000313" key="2">
    <source>
        <dbReference type="EMBL" id="MCC5446845.1"/>
    </source>
</evidence>
<accession>A0A2T9WR07</accession>
<evidence type="ECO:0000259" key="1">
    <source>
        <dbReference type="PROSITE" id="PS52002"/>
    </source>
</evidence>
<reference evidence="2" key="4">
    <citation type="submission" date="2021-11" db="EMBL/GenBank/DDBJ databases">
        <authorList>
            <person name="Munson-Mcgee J."/>
            <person name="Field E."/>
            <person name="Bateson M."/>
            <person name="Rooney C."/>
            <person name="Stepanauskas R."/>
            <person name="Young M."/>
        </authorList>
    </citation>
    <scope>NUCLEOTIDE SEQUENCE</scope>
    <source>
        <strain evidence="2">SCGC AB-777_F03</strain>
    </source>
</reference>
<evidence type="ECO:0000313" key="4">
    <source>
        <dbReference type="EMBL" id="PVU70260.1"/>
    </source>
</evidence>
<dbReference type="GO" id="GO:0003723">
    <property type="term" value="F:RNA binding"/>
    <property type="evidence" value="ECO:0007669"/>
    <property type="project" value="InterPro"/>
</dbReference>
<dbReference type="Proteomes" id="UP000245509">
    <property type="component" value="Unassembled WGS sequence"/>
</dbReference>
<proteinExistence type="predicted"/>
<feature type="domain" description="Sm" evidence="1">
    <location>
        <begin position="5"/>
        <end position="72"/>
    </location>
</feature>
<dbReference type="AlphaFoldDB" id="A0A2T9WR07"/>
<protein>
    <recommendedName>
        <fullName evidence="1">Sm domain-containing protein</fullName>
    </recommendedName>
</protein>
<dbReference type="Gene3D" id="2.30.30.100">
    <property type="match status" value="1"/>
</dbReference>
<dbReference type="InterPro" id="IPR047575">
    <property type="entry name" value="Sm"/>
</dbReference>
<dbReference type="EMBL" id="QEFH01000028">
    <property type="protein sequence ID" value="PVU70455.1"/>
    <property type="molecule type" value="Genomic_DNA"/>
</dbReference>
<reference evidence="4 6" key="1">
    <citation type="journal article" date="2015" name="Appl. Environ. Microbiol.">
        <title>Nanoarchaeota, Their Sulfolobales Host, and Nanoarchaeota Virus Distribution across Yellowstone National Park Hot Springs.</title>
        <authorList>
            <person name="Munson-McGee J.H."/>
            <person name="Field E.K."/>
            <person name="Bateson M."/>
            <person name="Rooney C."/>
            <person name="Stepanauskas R."/>
            <person name="Young M.J."/>
        </authorList>
    </citation>
    <scope>NUCLEOTIDE SEQUENCE [LARGE SCALE GENOMIC DNA]</scope>
    <source>
        <strain evidence="2">SCGC AB-777_F03</strain>
        <strain evidence="4">SCGC AB-777_O03</strain>
    </source>
</reference>
<dbReference type="Pfam" id="PF01423">
    <property type="entry name" value="LSM"/>
    <property type="match status" value="1"/>
</dbReference>
<gene>
    <name evidence="2" type="ORF">DDW03_000270</name>
    <name evidence="3" type="ORF">DDW03_00670</name>
    <name evidence="5" type="ORF">DDW05_02885</name>
    <name evidence="4" type="ORF">DDW05_02950</name>
</gene>
<dbReference type="PROSITE" id="PS52002">
    <property type="entry name" value="SM"/>
    <property type="match status" value="1"/>
</dbReference>